<evidence type="ECO:0008006" key="3">
    <source>
        <dbReference type="Google" id="ProtNLM"/>
    </source>
</evidence>
<name>C9Z457_STRSW</name>
<dbReference type="KEGG" id="scb:SCAB_57811"/>
<dbReference type="GeneID" id="24314391"/>
<organism evidence="1 2">
    <name type="scientific">Streptomyces scabiei (strain 87.22)</name>
    <dbReference type="NCBI Taxonomy" id="680198"/>
    <lineage>
        <taxon>Bacteria</taxon>
        <taxon>Bacillati</taxon>
        <taxon>Actinomycetota</taxon>
        <taxon>Actinomycetes</taxon>
        <taxon>Kitasatosporales</taxon>
        <taxon>Streptomycetaceae</taxon>
        <taxon>Streptomyces</taxon>
    </lineage>
</organism>
<sequence length="279" mass="30936">MEQLDRGESAGGHPLVDVDRIEEPLAPYLARIGDVFRVFGKQDSGCRAYGVRLPGRGERWFVKAAVAAVGRRSLERAWDFHRAVRHPVIVPQGHRITLRDGPAVVMPWLDGEVLYDPAERGRGDRTSPGSPMTRFRSLPVDRIEAAFARVLDAHLAVEEAGYVAVDLYDGALLYDFAAGGMRLIDLDEYRPGPFVLDADRLPGSTRFMAPEEFERGATIDIRTTVHALGRTARLLLDAGDEERAWRGTAARLAVLKRATHPDPGERFAGVREFADAWRG</sequence>
<accession>C9Z457</accession>
<protein>
    <recommendedName>
        <fullName evidence="3">Serine/threonine protein kinase</fullName>
    </recommendedName>
</protein>
<reference evidence="1 2" key="1">
    <citation type="journal article" date="2010" name="Mol. Plant Microbe Interact.">
        <title>Streptomyces scabies 87-22 contains a coronafacic acid-like biosynthetic cluster that contributes to plant-microbe interactions.</title>
        <authorList>
            <person name="Bignell D.R."/>
            <person name="Seipke R.F."/>
            <person name="Huguet-Tapia J.C."/>
            <person name="Chambers A.H."/>
            <person name="Parry R.J."/>
            <person name="Loria R."/>
        </authorList>
    </citation>
    <scope>NUCLEOTIDE SEQUENCE [LARGE SCALE GENOMIC DNA]</scope>
    <source>
        <strain evidence="1 2">87.22</strain>
    </source>
</reference>
<proteinExistence type="predicted"/>
<keyword evidence="2" id="KW-1185">Reference proteome</keyword>
<dbReference type="STRING" id="680198.SCAB_57811"/>
<dbReference type="InterPro" id="IPR011009">
    <property type="entry name" value="Kinase-like_dom_sf"/>
</dbReference>
<evidence type="ECO:0000313" key="2">
    <source>
        <dbReference type="Proteomes" id="UP000001444"/>
    </source>
</evidence>
<dbReference type="AlphaFoldDB" id="C9Z457"/>
<dbReference type="RefSeq" id="WP_013003374.1">
    <property type="nucleotide sequence ID" value="NC_013929.1"/>
</dbReference>
<evidence type="ECO:0000313" key="1">
    <source>
        <dbReference type="EMBL" id="CBG72806.1"/>
    </source>
</evidence>
<dbReference type="EMBL" id="FN554889">
    <property type="protein sequence ID" value="CBG72806.1"/>
    <property type="molecule type" value="Genomic_DNA"/>
</dbReference>
<dbReference type="HOGENOM" id="CLU_972018_0_0_11"/>
<dbReference type="SUPFAM" id="SSF56112">
    <property type="entry name" value="Protein kinase-like (PK-like)"/>
    <property type="match status" value="1"/>
</dbReference>
<dbReference type="eggNOG" id="COG0515">
    <property type="taxonomic scope" value="Bacteria"/>
</dbReference>
<dbReference type="Proteomes" id="UP000001444">
    <property type="component" value="Chromosome"/>
</dbReference>
<gene>
    <name evidence="1" type="ordered locus">SCAB_57811</name>
</gene>